<keyword evidence="6" id="KW-0949">S-adenosyl-L-methionine</keyword>
<dbReference type="Gene3D" id="3.30.950.10">
    <property type="entry name" value="Methyltransferase, Cobalt-precorrin-4 Transmethylase, Domain 2"/>
    <property type="match status" value="1"/>
</dbReference>
<dbReference type="InterPro" id="IPR006366">
    <property type="entry name" value="CobA/CysG_C"/>
</dbReference>
<dbReference type="SUPFAM" id="SSF51735">
    <property type="entry name" value="NAD(P)-binding Rossmann-fold domains"/>
    <property type="match status" value="1"/>
</dbReference>
<dbReference type="GO" id="GO:0004851">
    <property type="term" value="F:uroporphyrin-III C-methyltransferase activity"/>
    <property type="evidence" value="ECO:0007669"/>
    <property type="project" value="UniProtKB-EC"/>
</dbReference>
<dbReference type="InterPro" id="IPR003043">
    <property type="entry name" value="Uropor_MeTrfase_CS"/>
</dbReference>
<feature type="domain" description="Tetrapyrrole methylase" evidence="15">
    <location>
        <begin position="218"/>
        <end position="427"/>
    </location>
</feature>
<dbReference type="SUPFAM" id="SSF75615">
    <property type="entry name" value="Siroheme synthase middle domains-like"/>
    <property type="match status" value="1"/>
</dbReference>
<dbReference type="GO" id="GO:0051266">
    <property type="term" value="F:sirohydrochlorin ferrochelatase activity"/>
    <property type="evidence" value="ECO:0007669"/>
    <property type="project" value="UniProtKB-EC"/>
</dbReference>
<feature type="domain" description="Siroheme synthase central" evidence="17">
    <location>
        <begin position="117"/>
        <end position="143"/>
    </location>
</feature>
<dbReference type="Proteomes" id="UP001596456">
    <property type="component" value="Unassembled WGS sequence"/>
</dbReference>
<evidence type="ECO:0000313" key="19">
    <source>
        <dbReference type="Proteomes" id="UP001596456"/>
    </source>
</evidence>
<dbReference type="InterPro" id="IPR006367">
    <property type="entry name" value="Sirohaem_synthase_N"/>
</dbReference>
<dbReference type="Gene3D" id="1.10.8.210">
    <property type="entry name" value="Sirohaem synthase, dimerisation domain"/>
    <property type="match status" value="1"/>
</dbReference>
<dbReference type="PIRSF" id="PIRSF036426">
    <property type="entry name" value="Sirohaem_synth"/>
    <property type="match status" value="1"/>
</dbReference>
<dbReference type="InterPro" id="IPR035996">
    <property type="entry name" value="4pyrrol_Methylase_sf"/>
</dbReference>
<comment type="pathway">
    <text evidence="12">Porphyrin-containing compound metabolism; siroheme biosynthesis; precorrin-2 from uroporphyrinogen III: step 1/1.</text>
</comment>
<keyword evidence="4 14" id="KW-0489">Methyltransferase</keyword>
<evidence type="ECO:0000256" key="6">
    <source>
        <dbReference type="ARBA" id="ARBA00022691"/>
    </source>
</evidence>
<evidence type="ECO:0000256" key="1">
    <source>
        <dbReference type="ARBA" id="ARBA00005010"/>
    </source>
</evidence>
<dbReference type="PANTHER" id="PTHR45790">
    <property type="entry name" value="SIROHEME SYNTHASE-RELATED"/>
    <property type="match status" value="1"/>
</dbReference>
<dbReference type="Pfam" id="PF14824">
    <property type="entry name" value="Sirohm_synth_M"/>
    <property type="match status" value="1"/>
</dbReference>
<dbReference type="InterPro" id="IPR036291">
    <property type="entry name" value="NAD(P)-bd_dom_sf"/>
</dbReference>
<keyword evidence="8" id="KW-0520">NAD</keyword>
<dbReference type="InterPro" id="IPR014776">
    <property type="entry name" value="4pyrrole_Mease_sub2"/>
</dbReference>
<evidence type="ECO:0000256" key="13">
    <source>
        <dbReference type="ARBA" id="ARBA00047561"/>
    </source>
</evidence>
<dbReference type="EC" id="4.99.1.4" evidence="18"/>
<dbReference type="InterPro" id="IPR000878">
    <property type="entry name" value="4pyrrol_Mease"/>
</dbReference>
<dbReference type="Pfam" id="PF00590">
    <property type="entry name" value="TP_methylase"/>
    <property type="match status" value="1"/>
</dbReference>
<keyword evidence="3" id="KW-0169">Cobalamin biosynthesis</keyword>
<keyword evidence="11" id="KW-0511">Multifunctional enzyme</keyword>
<sequence>MALKTFPISVVLADRTVLLAGGGETMLRKARLLAPSGAKLRLVHPDPAADLAALATEIHRRPFVPGDLDGAVLAFADGDDPETAAAVAEAAQARGIPVNVPDRPALSGFIMPAIIDRDPITVAISSGGAAPVLVRRLRAQLEAALEPELGALARFLDRFRPAVKATRKDETARRRFWEAVVDGPAAARLLAGDEAGAQAALRRALDDPGHGQEASGRVALVGAGPGDPDLLTLRALRVLQDADVVVHDRLVDDRILDYVRRDARRIFVGKSRADHTLPQERINALLVAEAAAGHRVVRLKGGDPFVFGRGGEEVEALRAAGIPVEVVPGITAALGCGAAATIPVTHRGAAQGVTIVTGHGKDGEPDLDWEALARLKHTLVIYMGLSAASRIADRLTAAGLPAATPAALIEKGTRPDQVLAVGTLGGLPALAAAHRMAGPALIVVGEVVRLADPARITAIARPALAVAAE</sequence>
<dbReference type="InterPro" id="IPR012409">
    <property type="entry name" value="Sirohaem_synth"/>
</dbReference>
<evidence type="ECO:0000256" key="5">
    <source>
        <dbReference type="ARBA" id="ARBA00022679"/>
    </source>
</evidence>
<dbReference type="PROSITE" id="PS00839">
    <property type="entry name" value="SUMT_1"/>
    <property type="match status" value="1"/>
</dbReference>
<keyword evidence="7 18" id="KW-0560">Oxidoreductase</keyword>
<dbReference type="NCBIfam" id="NF004790">
    <property type="entry name" value="PRK06136.1"/>
    <property type="match status" value="1"/>
</dbReference>
<dbReference type="PANTHER" id="PTHR45790:SF3">
    <property type="entry name" value="S-ADENOSYL-L-METHIONINE-DEPENDENT UROPORPHYRINOGEN III METHYLTRANSFERASE, CHLOROPLASTIC"/>
    <property type="match status" value="1"/>
</dbReference>
<evidence type="ECO:0000259" key="16">
    <source>
        <dbReference type="Pfam" id="PF10414"/>
    </source>
</evidence>
<keyword evidence="10" id="KW-0627">Porphyrin biosynthesis</keyword>
<reference evidence="19" key="1">
    <citation type="journal article" date="2019" name="Int. J. Syst. Evol. Microbiol.">
        <title>The Global Catalogue of Microorganisms (GCM) 10K type strain sequencing project: providing services to taxonomists for standard genome sequencing and annotation.</title>
        <authorList>
            <consortium name="The Broad Institute Genomics Platform"/>
            <consortium name="The Broad Institute Genome Sequencing Center for Infectious Disease"/>
            <person name="Wu L."/>
            <person name="Ma J."/>
        </authorList>
    </citation>
    <scope>NUCLEOTIDE SEQUENCE [LARGE SCALE GENOMIC DNA]</scope>
    <source>
        <strain evidence="19">CGMCC 1.16275</strain>
    </source>
</reference>
<evidence type="ECO:0000256" key="10">
    <source>
        <dbReference type="ARBA" id="ARBA00023244"/>
    </source>
</evidence>
<dbReference type="PROSITE" id="PS00840">
    <property type="entry name" value="SUMT_2"/>
    <property type="match status" value="1"/>
</dbReference>
<keyword evidence="19" id="KW-1185">Reference proteome</keyword>
<dbReference type="NCBIfam" id="TIGR01470">
    <property type="entry name" value="cysG_Nterm"/>
    <property type="match status" value="1"/>
</dbReference>
<dbReference type="SUPFAM" id="SSF53790">
    <property type="entry name" value="Tetrapyrrole methylase"/>
    <property type="match status" value="1"/>
</dbReference>
<dbReference type="InterPro" id="IPR014777">
    <property type="entry name" value="4pyrrole_Mease_sub1"/>
</dbReference>
<evidence type="ECO:0000256" key="4">
    <source>
        <dbReference type="ARBA" id="ARBA00022603"/>
    </source>
</evidence>
<dbReference type="Gene3D" id="3.40.50.720">
    <property type="entry name" value="NAD(P)-binding Rossmann-like Domain"/>
    <property type="match status" value="1"/>
</dbReference>
<evidence type="ECO:0000256" key="2">
    <source>
        <dbReference type="ARBA" id="ARBA00005879"/>
    </source>
</evidence>
<dbReference type="CDD" id="cd11642">
    <property type="entry name" value="SUMT"/>
    <property type="match status" value="1"/>
</dbReference>
<evidence type="ECO:0000256" key="14">
    <source>
        <dbReference type="RuleBase" id="RU003960"/>
    </source>
</evidence>
<organism evidence="18 19">
    <name type="scientific">Rhodocista pekingensis</name>
    <dbReference type="NCBI Taxonomy" id="201185"/>
    <lineage>
        <taxon>Bacteria</taxon>
        <taxon>Pseudomonadati</taxon>
        <taxon>Pseudomonadota</taxon>
        <taxon>Alphaproteobacteria</taxon>
        <taxon>Rhodospirillales</taxon>
        <taxon>Azospirillaceae</taxon>
        <taxon>Rhodocista</taxon>
    </lineage>
</organism>
<protein>
    <submittedName>
        <fullName evidence="18">Siroheme synthase CysG</fullName>
        <ecNumber evidence="18">1.3.1.76</ecNumber>
        <ecNumber evidence="18">2.1.1.107</ecNumber>
        <ecNumber evidence="18">4.99.1.4</ecNumber>
    </submittedName>
</protein>
<feature type="domain" description="Sirohaem synthase dimerisation" evidence="16">
    <location>
        <begin position="149"/>
        <end position="205"/>
    </location>
</feature>
<dbReference type="GO" id="GO:0032259">
    <property type="term" value="P:methylation"/>
    <property type="evidence" value="ECO:0007669"/>
    <property type="project" value="UniProtKB-KW"/>
</dbReference>
<dbReference type="NCBIfam" id="TIGR01469">
    <property type="entry name" value="cobA_cysG_Cterm"/>
    <property type="match status" value="1"/>
</dbReference>
<dbReference type="EC" id="1.3.1.76" evidence="18"/>
<dbReference type="Gene3D" id="3.30.160.110">
    <property type="entry name" value="Siroheme synthase, domain 2"/>
    <property type="match status" value="1"/>
</dbReference>
<evidence type="ECO:0000313" key="18">
    <source>
        <dbReference type="EMBL" id="MFC7333641.1"/>
    </source>
</evidence>
<evidence type="ECO:0000256" key="9">
    <source>
        <dbReference type="ARBA" id="ARBA00023239"/>
    </source>
</evidence>
<keyword evidence="5 14" id="KW-0808">Transferase</keyword>
<proteinExistence type="inferred from homology"/>
<evidence type="ECO:0000256" key="12">
    <source>
        <dbReference type="ARBA" id="ARBA00025705"/>
    </source>
</evidence>
<evidence type="ECO:0000256" key="11">
    <source>
        <dbReference type="ARBA" id="ARBA00023268"/>
    </source>
</evidence>
<dbReference type="Pfam" id="PF10414">
    <property type="entry name" value="CysG_dimeriser"/>
    <property type="match status" value="1"/>
</dbReference>
<dbReference type="EC" id="2.1.1.107" evidence="18"/>
<dbReference type="GO" id="GO:0043115">
    <property type="term" value="F:precorrin-2 dehydrogenase activity"/>
    <property type="evidence" value="ECO:0007669"/>
    <property type="project" value="UniProtKB-EC"/>
</dbReference>
<dbReference type="EMBL" id="JBHTCM010000010">
    <property type="protein sequence ID" value="MFC7333641.1"/>
    <property type="molecule type" value="Genomic_DNA"/>
</dbReference>
<dbReference type="Pfam" id="PF13241">
    <property type="entry name" value="NAD_binding_7"/>
    <property type="match status" value="1"/>
</dbReference>
<dbReference type="InterPro" id="IPR050161">
    <property type="entry name" value="Siro_Cobalamin_biosynth"/>
</dbReference>
<evidence type="ECO:0000256" key="8">
    <source>
        <dbReference type="ARBA" id="ARBA00023027"/>
    </source>
</evidence>
<dbReference type="InterPro" id="IPR028281">
    <property type="entry name" value="Sirohaem_synthase_central"/>
</dbReference>
<name>A0ABW2KWG3_9PROT</name>
<dbReference type="InterPro" id="IPR037115">
    <property type="entry name" value="Sirohaem_synt_dimer_dom_sf"/>
</dbReference>
<comment type="pathway">
    <text evidence="1">Porphyrin-containing compound metabolism; siroheme biosynthesis; sirohydrochlorin from precorrin-2: step 1/1.</text>
</comment>
<dbReference type="Gene3D" id="3.40.1010.10">
    <property type="entry name" value="Cobalt-precorrin-4 Transmethylase, Domain 1"/>
    <property type="match status" value="1"/>
</dbReference>
<evidence type="ECO:0000259" key="17">
    <source>
        <dbReference type="Pfam" id="PF14824"/>
    </source>
</evidence>
<dbReference type="NCBIfam" id="NF007922">
    <property type="entry name" value="PRK10637.1"/>
    <property type="match status" value="1"/>
</dbReference>
<comment type="catalytic activity">
    <reaction evidence="13">
        <text>precorrin-2 + NAD(+) = sirohydrochlorin + NADH + 2 H(+)</text>
        <dbReference type="Rhea" id="RHEA:15613"/>
        <dbReference type="ChEBI" id="CHEBI:15378"/>
        <dbReference type="ChEBI" id="CHEBI:57540"/>
        <dbReference type="ChEBI" id="CHEBI:57945"/>
        <dbReference type="ChEBI" id="CHEBI:58351"/>
        <dbReference type="ChEBI" id="CHEBI:58827"/>
        <dbReference type="EC" id="1.3.1.76"/>
    </reaction>
</comment>
<comment type="caution">
    <text evidence="18">The sequence shown here is derived from an EMBL/GenBank/DDBJ whole genome shotgun (WGS) entry which is preliminary data.</text>
</comment>
<keyword evidence="9 18" id="KW-0456">Lyase</keyword>
<gene>
    <name evidence="18" type="primary">cysG</name>
    <name evidence="18" type="ORF">ACFQPS_10745</name>
</gene>
<evidence type="ECO:0000259" key="15">
    <source>
        <dbReference type="Pfam" id="PF00590"/>
    </source>
</evidence>
<evidence type="ECO:0000256" key="7">
    <source>
        <dbReference type="ARBA" id="ARBA00023002"/>
    </source>
</evidence>
<evidence type="ECO:0000256" key="3">
    <source>
        <dbReference type="ARBA" id="ARBA00022573"/>
    </source>
</evidence>
<dbReference type="InterPro" id="IPR019478">
    <property type="entry name" value="Sirohaem_synthase_dimer_dom"/>
</dbReference>
<accession>A0ABW2KWG3</accession>
<dbReference type="RefSeq" id="WP_377358849.1">
    <property type="nucleotide sequence ID" value="NZ_JBHTCM010000010.1"/>
</dbReference>
<comment type="similarity">
    <text evidence="2 14">Belongs to the precorrin methyltransferase family.</text>
</comment>